<proteinExistence type="predicted"/>
<feature type="region of interest" description="Disordered" evidence="1">
    <location>
        <begin position="46"/>
        <end position="100"/>
    </location>
</feature>
<dbReference type="Pfam" id="PF00085">
    <property type="entry name" value="Thioredoxin"/>
    <property type="match status" value="1"/>
</dbReference>
<dbReference type="Gene3D" id="3.40.30.10">
    <property type="entry name" value="Glutaredoxin"/>
    <property type="match status" value="1"/>
</dbReference>
<organism evidence="3 4">
    <name type="scientific">Streptomyces vulcanius</name>
    <dbReference type="NCBI Taxonomy" id="1441876"/>
    <lineage>
        <taxon>Bacteria</taxon>
        <taxon>Bacillati</taxon>
        <taxon>Actinomycetota</taxon>
        <taxon>Actinomycetes</taxon>
        <taxon>Kitasatosporales</taxon>
        <taxon>Streptomycetaceae</taxon>
        <taxon>Streptomyces</taxon>
    </lineage>
</organism>
<dbReference type="Proteomes" id="UP001595839">
    <property type="component" value="Unassembled WGS sequence"/>
</dbReference>
<gene>
    <name evidence="3" type="ORF">ACFPIH_23890</name>
</gene>
<protein>
    <submittedName>
        <fullName evidence="3">Thioredoxin domain-containing protein</fullName>
    </submittedName>
</protein>
<dbReference type="SUPFAM" id="SSF52833">
    <property type="entry name" value="Thioredoxin-like"/>
    <property type="match status" value="1"/>
</dbReference>
<evidence type="ECO:0000313" key="4">
    <source>
        <dbReference type="Proteomes" id="UP001595839"/>
    </source>
</evidence>
<dbReference type="RefSeq" id="WP_381174868.1">
    <property type="nucleotide sequence ID" value="NZ_JBHSFK010000015.1"/>
</dbReference>
<dbReference type="InterPro" id="IPR013766">
    <property type="entry name" value="Thioredoxin_domain"/>
</dbReference>
<dbReference type="CDD" id="cd02947">
    <property type="entry name" value="TRX_family"/>
    <property type="match status" value="1"/>
</dbReference>
<sequence length="100" mass="11017">MAAEFEGRLTIAKLNVNEIRATASKYRVRGLPTLLLFNRGEAAVARTGGREPGSAWRSTSRAGPRHQGDFTVCPSATRPTLTARRHGERSRLPEGMCRRP</sequence>
<dbReference type="EMBL" id="JBHSFK010000015">
    <property type="protein sequence ID" value="MFC4502522.1"/>
    <property type="molecule type" value="Genomic_DNA"/>
</dbReference>
<feature type="domain" description="Thioredoxin" evidence="2">
    <location>
        <begin position="2"/>
        <end position="51"/>
    </location>
</feature>
<evidence type="ECO:0000313" key="3">
    <source>
        <dbReference type="EMBL" id="MFC4502522.1"/>
    </source>
</evidence>
<evidence type="ECO:0000256" key="1">
    <source>
        <dbReference type="SAM" id="MobiDB-lite"/>
    </source>
</evidence>
<accession>A0ABV9ARP6</accession>
<evidence type="ECO:0000259" key="2">
    <source>
        <dbReference type="Pfam" id="PF00085"/>
    </source>
</evidence>
<keyword evidence="4" id="KW-1185">Reference proteome</keyword>
<reference evidence="4" key="1">
    <citation type="journal article" date="2019" name="Int. J. Syst. Evol. Microbiol.">
        <title>The Global Catalogue of Microorganisms (GCM) 10K type strain sequencing project: providing services to taxonomists for standard genome sequencing and annotation.</title>
        <authorList>
            <consortium name="The Broad Institute Genomics Platform"/>
            <consortium name="The Broad Institute Genome Sequencing Center for Infectious Disease"/>
            <person name="Wu L."/>
            <person name="Ma J."/>
        </authorList>
    </citation>
    <scope>NUCLEOTIDE SEQUENCE [LARGE SCALE GENOMIC DNA]</scope>
    <source>
        <strain evidence="4">CGMCC 4.7177</strain>
    </source>
</reference>
<dbReference type="InterPro" id="IPR036249">
    <property type="entry name" value="Thioredoxin-like_sf"/>
</dbReference>
<name>A0ABV9ARP6_9ACTN</name>
<comment type="caution">
    <text evidence="3">The sequence shown here is derived from an EMBL/GenBank/DDBJ whole genome shotgun (WGS) entry which is preliminary data.</text>
</comment>